<dbReference type="Proteomes" id="UP000663887">
    <property type="component" value="Unassembled WGS sequence"/>
</dbReference>
<reference evidence="4" key="1">
    <citation type="submission" date="2021-02" db="EMBL/GenBank/DDBJ databases">
        <authorList>
            <person name="Nowell W R."/>
        </authorList>
    </citation>
    <scope>NUCLEOTIDE SEQUENCE</scope>
</reference>
<feature type="chain" id="PRO_5036231014" evidence="2">
    <location>
        <begin position="20"/>
        <end position="156"/>
    </location>
</feature>
<dbReference type="Proteomes" id="UP000663856">
    <property type="component" value="Unassembled WGS sequence"/>
</dbReference>
<evidence type="ECO:0000256" key="2">
    <source>
        <dbReference type="SAM" id="SignalP"/>
    </source>
</evidence>
<evidence type="ECO:0000313" key="7">
    <source>
        <dbReference type="Proteomes" id="UP000663866"/>
    </source>
</evidence>
<evidence type="ECO:0000313" key="8">
    <source>
        <dbReference type="Proteomes" id="UP000663887"/>
    </source>
</evidence>
<name>A0A817ATD2_9BILA</name>
<dbReference type="Proteomes" id="UP000663842">
    <property type="component" value="Unassembled WGS sequence"/>
</dbReference>
<dbReference type="Proteomes" id="UP000663866">
    <property type="component" value="Unassembled WGS sequence"/>
</dbReference>
<evidence type="ECO:0000313" key="4">
    <source>
        <dbReference type="EMBL" id="CAF2264144.1"/>
    </source>
</evidence>
<dbReference type="EMBL" id="CAJOBF010001138">
    <property type="protein sequence ID" value="CAF3917471.1"/>
    <property type="molecule type" value="Genomic_DNA"/>
</dbReference>
<organism evidence="4 8">
    <name type="scientific">Rotaria magnacalcarata</name>
    <dbReference type="NCBI Taxonomy" id="392030"/>
    <lineage>
        <taxon>Eukaryota</taxon>
        <taxon>Metazoa</taxon>
        <taxon>Spiralia</taxon>
        <taxon>Gnathifera</taxon>
        <taxon>Rotifera</taxon>
        <taxon>Eurotatoria</taxon>
        <taxon>Bdelloidea</taxon>
        <taxon>Philodinida</taxon>
        <taxon>Philodinidae</taxon>
        <taxon>Rotaria</taxon>
    </lineage>
</organism>
<comment type="caution">
    <text evidence="4">The sequence shown here is derived from an EMBL/GenBank/DDBJ whole genome shotgun (WGS) entry which is preliminary data.</text>
</comment>
<accession>A0A817ATD2</accession>
<evidence type="ECO:0000256" key="1">
    <source>
        <dbReference type="SAM" id="MobiDB-lite"/>
    </source>
</evidence>
<protein>
    <submittedName>
        <fullName evidence="4">Uncharacterized protein</fullName>
    </submittedName>
</protein>
<gene>
    <name evidence="6" type="ORF">OVN521_LOCUS22011</name>
    <name evidence="5" type="ORF">UXM345_LOCUS11429</name>
    <name evidence="3" type="ORF">WKI299_LOCUS20964</name>
    <name evidence="4" type="ORF">XDN619_LOCUS36435</name>
</gene>
<evidence type="ECO:0000313" key="5">
    <source>
        <dbReference type="EMBL" id="CAF3917471.1"/>
    </source>
</evidence>
<dbReference type="EMBL" id="CAJNRG010018867">
    <property type="protein sequence ID" value="CAF2264144.1"/>
    <property type="molecule type" value="Genomic_DNA"/>
</dbReference>
<dbReference type="AlphaFoldDB" id="A0A817ATD2"/>
<proteinExistence type="predicted"/>
<dbReference type="EMBL" id="CAJOBG010004682">
    <property type="protein sequence ID" value="CAF4121683.1"/>
    <property type="molecule type" value="Genomic_DNA"/>
</dbReference>
<dbReference type="EMBL" id="CAJNRF010008780">
    <property type="protein sequence ID" value="CAF2104500.1"/>
    <property type="molecule type" value="Genomic_DNA"/>
</dbReference>
<evidence type="ECO:0000313" key="6">
    <source>
        <dbReference type="EMBL" id="CAF4121683.1"/>
    </source>
</evidence>
<feature type="region of interest" description="Disordered" evidence="1">
    <location>
        <begin position="23"/>
        <end position="51"/>
    </location>
</feature>
<keyword evidence="7" id="KW-1185">Reference proteome</keyword>
<sequence>MKLILCFALICVILVAAQGRGNRGYGNRRPGSRGSGSRGPWSQSNRNNTNAPWGTKLCANSTVAQSFVTQTQQVIANLQSNGSFTQALQNRANAIAYLVNGANVDLLSSNCTSYFSGLRNAKMLDNKAVAKAIRLDKTAQRLLSQVVKSLVGTNNS</sequence>
<feature type="signal peptide" evidence="2">
    <location>
        <begin position="1"/>
        <end position="19"/>
    </location>
</feature>
<evidence type="ECO:0000313" key="3">
    <source>
        <dbReference type="EMBL" id="CAF2104500.1"/>
    </source>
</evidence>
<feature type="compositionally biased region" description="Polar residues" evidence="1">
    <location>
        <begin position="41"/>
        <end position="51"/>
    </location>
</feature>
<keyword evidence="2" id="KW-0732">Signal</keyword>